<evidence type="ECO:0000313" key="2">
    <source>
        <dbReference type="EMBL" id="KAH1176277.1"/>
    </source>
</evidence>
<protein>
    <submittedName>
        <fullName evidence="2">Uncharacterized protein</fullName>
    </submittedName>
</protein>
<feature type="region of interest" description="Disordered" evidence="1">
    <location>
        <begin position="152"/>
        <end position="182"/>
    </location>
</feature>
<gene>
    <name evidence="2" type="ORF">KIL84_021011</name>
</gene>
<evidence type="ECO:0000313" key="3">
    <source>
        <dbReference type="Proteomes" id="UP000827986"/>
    </source>
</evidence>
<dbReference type="Proteomes" id="UP000827986">
    <property type="component" value="Unassembled WGS sequence"/>
</dbReference>
<name>A0A9D4AU11_9SAUR</name>
<comment type="caution">
    <text evidence="2">The sequence shown here is derived from an EMBL/GenBank/DDBJ whole genome shotgun (WGS) entry which is preliminary data.</text>
</comment>
<keyword evidence="3" id="KW-1185">Reference proteome</keyword>
<organism evidence="2 3">
    <name type="scientific">Mauremys mutica</name>
    <name type="common">yellowpond turtle</name>
    <dbReference type="NCBI Taxonomy" id="74926"/>
    <lineage>
        <taxon>Eukaryota</taxon>
        <taxon>Metazoa</taxon>
        <taxon>Chordata</taxon>
        <taxon>Craniata</taxon>
        <taxon>Vertebrata</taxon>
        <taxon>Euteleostomi</taxon>
        <taxon>Archelosauria</taxon>
        <taxon>Testudinata</taxon>
        <taxon>Testudines</taxon>
        <taxon>Cryptodira</taxon>
        <taxon>Durocryptodira</taxon>
        <taxon>Testudinoidea</taxon>
        <taxon>Geoemydidae</taxon>
        <taxon>Geoemydinae</taxon>
        <taxon>Mauremys</taxon>
    </lineage>
</organism>
<dbReference type="EMBL" id="JAHDVG010000475">
    <property type="protein sequence ID" value="KAH1176277.1"/>
    <property type="molecule type" value="Genomic_DNA"/>
</dbReference>
<accession>A0A9D4AU11</accession>
<sequence>MGLDNQDPVSFKPSPPHSTVLGIQCAACSCRRARSRGKEEALSIADQVNPSLPIFLLVAISTVGLLKRTAEPAAEETTPTSFASRWDNLLPRNGPVGFITWGHAPNLSPPPLHLPCCGFSGGAKWVAGDCVSPSPPPAPSFHTVHLFGRVWKPGRASEGPRGKGLRGKKEQKTVGKQNTEQS</sequence>
<dbReference type="AlphaFoldDB" id="A0A9D4AU11"/>
<proteinExistence type="predicted"/>
<reference evidence="2" key="1">
    <citation type="submission" date="2021-09" db="EMBL/GenBank/DDBJ databases">
        <title>The genome of Mauremys mutica provides insights into the evolution of semi-aquatic lifestyle.</title>
        <authorList>
            <person name="Gong S."/>
            <person name="Gao Y."/>
        </authorList>
    </citation>
    <scope>NUCLEOTIDE SEQUENCE</scope>
    <source>
        <strain evidence="2">MM-2020</strain>
        <tissue evidence="2">Muscle</tissue>
    </source>
</reference>
<evidence type="ECO:0000256" key="1">
    <source>
        <dbReference type="SAM" id="MobiDB-lite"/>
    </source>
</evidence>